<dbReference type="SUPFAM" id="SSF47384">
    <property type="entry name" value="Homodimeric domain of signal transducing histidine kinase"/>
    <property type="match status" value="1"/>
</dbReference>
<keyword evidence="4" id="KW-0808">Transferase</keyword>
<dbReference type="Gene3D" id="3.30.450.20">
    <property type="entry name" value="PAS domain"/>
    <property type="match status" value="1"/>
</dbReference>
<dbReference type="InterPro" id="IPR005467">
    <property type="entry name" value="His_kinase_dom"/>
</dbReference>
<dbReference type="InterPro" id="IPR036890">
    <property type="entry name" value="HATPase_C_sf"/>
</dbReference>
<dbReference type="PROSITE" id="PS50113">
    <property type="entry name" value="PAC"/>
    <property type="match status" value="1"/>
</dbReference>
<accession>W4LAK7</accession>
<name>W4LAK7_ENTF1</name>
<evidence type="ECO:0000256" key="5">
    <source>
        <dbReference type="ARBA" id="ARBA00022777"/>
    </source>
</evidence>
<keyword evidence="5" id="KW-0418">Kinase</keyword>
<dbReference type="Proteomes" id="UP000019141">
    <property type="component" value="Unassembled WGS sequence"/>
</dbReference>
<dbReference type="SUPFAM" id="SSF55785">
    <property type="entry name" value="PYP-like sensor domain (PAS domain)"/>
    <property type="match status" value="1"/>
</dbReference>
<dbReference type="InterPro" id="IPR035965">
    <property type="entry name" value="PAS-like_dom_sf"/>
</dbReference>
<dbReference type="PANTHER" id="PTHR43711">
    <property type="entry name" value="TWO-COMPONENT HISTIDINE KINASE"/>
    <property type="match status" value="1"/>
</dbReference>
<reference evidence="11 12" key="1">
    <citation type="journal article" date="2014" name="Nature">
        <title>An environmental bacterial taxon with a large and distinct metabolic repertoire.</title>
        <authorList>
            <person name="Wilson M.C."/>
            <person name="Mori T."/>
            <person name="Ruckert C."/>
            <person name="Uria A.R."/>
            <person name="Helf M.J."/>
            <person name="Takada K."/>
            <person name="Gernert C."/>
            <person name="Steffens U.A."/>
            <person name="Heycke N."/>
            <person name="Schmitt S."/>
            <person name="Rinke C."/>
            <person name="Helfrich E.J."/>
            <person name="Brachmann A.O."/>
            <person name="Gurgui C."/>
            <person name="Wakimoto T."/>
            <person name="Kracht M."/>
            <person name="Crusemann M."/>
            <person name="Hentschel U."/>
            <person name="Abe I."/>
            <person name="Matsunaga S."/>
            <person name="Kalinowski J."/>
            <person name="Takeyama H."/>
            <person name="Piel J."/>
        </authorList>
    </citation>
    <scope>NUCLEOTIDE SEQUENCE [LARGE SCALE GENOMIC DNA]</scope>
    <source>
        <strain evidence="12">TSY1</strain>
    </source>
</reference>
<dbReference type="GO" id="GO:0000155">
    <property type="term" value="F:phosphorelay sensor kinase activity"/>
    <property type="evidence" value="ECO:0007669"/>
    <property type="project" value="InterPro"/>
</dbReference>
<evidence type="ECO:0000256" key="1">
    <source>
        <dbReference type="ARBA" id="ARBA00000085"/>
    </source>
</evidence>
<comment type="catalytic activity">
    <reaction evidence="1">
        <text>ATP + protein L-histidine = ADP + protein N-phospho-L-histidine.</text>
        <dbReference type="EC" id="2.7.13.3"/>
    </reaction>
</comment>
<dbReference type="InterPro" id="IPR001610">
    <property type="entry name" value="PAC"/>
</dbReference>
<dbReference type="Pfam" id="PF08447">
    <property type="entry name" value="PAS_3"/>
    <property type="match status" value="1"/>
</dbReference>
<evidence type="ECO:0000256" key="2">
    <source>
        <dbReference type="ARBA" id="ARBA00012438"/>
    </source>
</evidence>
<dbReference type="HOGENOM" id="CLU_000445_89_2_7"/>
<evidence type="ECO:0000256" key="6">
    <source>
        <dbReference type="ARBA" id="ARBA00023012"/>
    </source>
</evidence>
<evidence type="ECO:0000259" key="9">
    <source>
        <dbReference type="PROSITE" id="PS50112"/>
    </source>
</evidence>
<proteinExistence type="predicted"/>
<evidence type="ECO:0000256" key="7">
    <source>
        <dbReference type="SAM" id="Coils"/>
    </source>
</evidence>
<comment type="caution">
    <text evidence="11">The sequence shown here is derived from an EMBL/GenBank/DDBJ whole genome shotgun (WGS) entry which is preliminary data.</text>
</comment>
<dbReference type="InterPro" id="IPR050736">
    <property type="entry name" value="Sensor_HK_Regulatory"/>
</dbReference>
<dbReference type="Pfam" id="PF02518">
    <property type="entry name" value="HATPase_c"/>
    <property type="match status" value="1"/>
</dbReference>
<dbReference type="PROSITE" id="PS50109">
    <property type="entry name" value="HIS_KIN"/>
    <property type="match status" value="1"/>
</dbReference>
<sequence>MQELAEHQEAAAALMEHEARYRNLIENSLLGIMIHQDSKPLFVNQTWAAIHGYTIDEILAMDSCIPLIVPDDQERLFAYYDAHLKGGETPTVYEYRGLRKDGTEVWLDNRAMAVTWAGGRAIQTTIYDISERKRAEAALQEAKEAAETANRAKSAFLANMSHELRTPLHVMLSCAGLGLKRLDTAPLDKLRTYFDQIHRNGETLLMLLNDLLDLAKLEAGKMAFNFEPYGLDQLLSAVTEDFQPLLLQRDLTLRYVPLITPRKALIDPDRILQVLRNLLSNAIKFSPEQGVITLSLVQNGPDMVITVRDQGIGIPEEELDVIFDKFVQSSHTKSGAGGTGLGLAICHEIVSAHGGCIWAENGIEGGAVFTFTIPLSHSSPHYNPRRH</sequence>
<keyword evidence="3" id="KW-0597">Phosphoprotein</keyword>
<dbReference type="CDD" id="cd00075">
    <property type="entry name" value="HATPase"/>
    <property type="match status" value="1"/>
</dbReference>
<protein>
    <recommendedName>
        <fullName evidence="2">histidine kinase</fullName>
        <ecNumber evidence="2">2.7.13.3</ecNumber>
    </recommendedName>
</protein>
<dbReference type="PROSITE" id="PS50112">
    <property type="entry name" value="PAS"/>
    <property type="match status" value="1"/>
</dbReference>
<feature type="coiled-coil region" evidence="7">
    <location>
        <begin position="132"/>
        <end position="159"/>
    </location>
</feature>
<dbReference type="EC" id="2.7.13.3" evidence="2"/>
<dbReference type="Gene3D" id="1.10.287.130">
    <property type="match status" value="1"/>
</dbReference>
<feature type="domain" description="PAS" evidence="9">
    <location>
        <begin position="17"/>
        <end position="87"/>
    </location>
</feature>
<dbReference type="InterPro" id="IPR000014">
    <property type="entry name" value="PAS"/>
</dbReference>
<evidence type="ECO:0000313" key="11">
    <source>
        <dbReference type="EMBL" id="ETW94331.1"/>
    </source>
</evidence>
<dbReference type="InterPro" id="IPR003661">
    <property type="entry name" value="HisK_dim/P_dom"/>
</dbReference>
<dbReference type="InterPro" id="IPR003594">
    <property type="entry name" value="HATPase_dom"/>
</dbReference>
<dbReference type="AlphaFoldDB" id="W4LAK7"/>
<evidence type="ECO:0000313" key="12">
    <source>
        <dbReference type="Proteomes" id="UP000019141"/>
    </source>
</evidence>
<keyword evidence="12" id="KW-1185">Reference proteome</keyword>
<keyword evidence="7" id="KW-0175">Coiled coil</keyword>
<dbReference type="SMART" id="SM00388">
    <property type="entry name" value="HisKA"/>
    <property type="match status" value="1"/>
</dbReference>
<dbReference type="FunFam" id="3.30.565.10:FF:000006">
    <property type="entry name" value="Sensor histidine kinase WalK"/>
    <property type="match status" value="1"/>
</dbReference>
<feature type="domain" description="PAC" evidence="10">
    <location>
        <begin position="91"/>
        <end position="141"/>
    </location>
</feature>
<evidence type="ECO:0000256" key="3">
    <source>
        <dbReference type="ARBA" id="ARBA00022553"/>
    </source>
</evidence>
<evidence type="ECO:0000259" key="10">
    <source>
        <dbReference type="PROSITE" id="PS50113"/>
    </source>
</evidence>
<dbReference type="Pfam" id="PF00512">
    <property type="entry name" value="HisKA"/>
    <property type="match status" value="1"/>
</dbReference>
<dbReference type="PANTHER" id="PTHR43711:SF1">
    <property type="entry name" value="HISTIDINE KINASE 1"/>
    <property type="match status" value="1"/>
</dbReference>
<feature type="domain" description="Histidine kinase" evidence="8">
    <location>
        <begin position="159"/>
        <end position="377"/>
    </location>
</feature>
<organism evidence="11 12">
    <name type="scientific">Entotheonella factor</name>
    <dbReference type="NCBI Taxonomy" id="1429438"/>
    <lineage>
        <taxon>Bacteria</taxon>
        <taxon>Pseudomonadati</taxon>
        <taxon>Nitrospinota/Tectimicrobiota group</taxon>
        <taxon>Candidatus Tectimicrobiota</taxon>
        <taxon>Candidatus Entotheonellia</taxon>
        <taxon>Candidatus Entotheonellales</taxon>
        <taxon>Candidatus Entotheonellaceae</taxon>
        <taxon>Candidatus Entotheonella</taxon>
    </lineage>
</organism>
<dbReference type="PRINTS" id="PR00344">
    <property type="entry name" value="BCTRLSENSOR"/>
</dbReference>
<dbReference type="InterPro" id="IPR013655">
    <property type="entry name" value="PAS_fold_3"/>
</dbReference>
<gene>
    <name evidence="11" type="ORF">ETSY1_35380</name>
</gene>
<dbReference type="InterPro" id="IPR000700">
    <property type="entry name" value="PAS-assoc_C"/>
</dbReference>
<dbReference type="SMART" id="SM00086">
    <property type="entry name" value="PAC"/>
    <property type="match status" value="1"/>
</dbReference>
<dbReference type="CDD" id="cd00130">
    <property type="entry name" value="PAS"/>
    <property type="match status" value="1"/>
</dbReference>
<dbReference type="InterPro" id="IPR004358">
    <property type="entry name" value="Sig_transdc_His_kin-like_C"/>
</dbReference>
<evidence type="ECO:0000259" key="8">
    <source>
        <dbReference type="PROSITE" id="PS50109"/>
    </source>
</evidence>
<dbReference type="NCBIfam" id="TIGR00229">
    <property type="entry name" value="sensory_box"/>
    <property type="match status" value="1"/>
</dbReference>
<dbReference type="SMART" id="SM00387">
    <property type="entry name" value="HATPase_c"/>
    <property type="match status" value="1"/>
</dbReference>
<dbReference type="CDD" id="cd00082">
    <property type="entry name" value="HisKA"/>
    <property type="match status" value="1"/>
</dbReference>
<dbReference type="EMBL" id="AZHW01001082">
    <property type="protein sequence ID" value="ETW94331.1"/>
    <property type="molecule type" value="Genomic_DNA"/>
</dbReference>
<evidence type="ECO:0000256" key="4">
    <source>
        <dbReference type="ARBA" id="ARBA00022679"/>
    </source>
</evidence>
<keyword evidence="6" id="KW-0902">Two-component regulatory system</keyword>
<dbReference type="Gene3D" id="3.30.565.10">
    <property type="entry name" value="Histidine kinase-like ATPase, C-terminal domain"/>
    <property type="match status" value="1"/>
</dbReference>
<dbReference type="InterPro" id="IPR036097">
    <property type="entry name" value="HisK_dim/P_sf"/>
</dbReference>
<dbReference type="SUPFAM" id="SSF55874">
    <property type="entry name" value="ATPase domain of HSP90 chaperone/DNA topoisomerase II/histidine kinase"/>
    <property type="match status" value="1"/>
</dbReference>